<dbReference type="AlphaFoldDB" id="Q924A3"/>
<reference evidence="2" key="1">
    <citation type="submission" date="2001-03" db="EMBL/GenBank/DDBJ databases">
        <title>Identifying different gene expression using subtraction suppression hybridization.</title>
        <authorList>
            <person name="Zhao S."/>
            <person name="Zhang Y."/>
            <person name="Yu Y."/>
            <person name="Yang T."/>
            <person name="Ge S."/>
            <person name="Geng Y."/>
            <person name="Cui C."/>
        </authorList>
    </citation>
    <scope>NUCLEOTIDE SEQUENCE</scope>
    <source>
        <strain evidence="2">BALB/c</strain>
    </source>
</reference>
<name>Q924A3_MOUSE</name>
<evidence type="ECO:0000256" key="1">
    <source>
        <dbReference type="SAM" id="MobiDB-lite"/>
    </source>
</evidence>
<feature type="compositionally biased region" description="Low complexity" evidence="1">
    <location>
        <begin position="51"/>
        <end position="84"/>
    </location>
</feature>
<protein>
    <submittedName>
        <fullName evidence="2">L115</fullName>
    </submittedName>
</protein>
<proteinExistence type="evidence at transcript level"/>
<accession>Q924A3</accession>
<sequence>MLRTHSSSFVMSVSSSQGFTSSRMEDFATTAGFLAFLDSYCARRSSRSFFASSLSSSSSDPKRSMSSSSLASAPARAAGRAARAGTFQGAPPSALHQPGLGPPPE</sequence>
<feature type="region of interest" description="Disordered" evidence="1">
    <location>
        <begin position="1"/>
        <end position="20"/>
    </location>
</feature>
<organism evidence="2">
    <name type="scientific">Mus musculus</name>
    <name type="common">Mouse</name>
    <dbReference type="NCBI Taxonomy" id="10090"/>
    <lineage>
        <taxon>Eukaryota</taxon>
        <taxon>Metazoa</taxon>
        <taxon>Chordata</taxon>
        <taxon>Craniata</taxon>
        <taxon>Vertebrata</taxon>
        <taxon>Euteleostomi</taxon>
        <taxon>Mammalia</taxon>
        <taxon>Eutheria</taxon>
        <taxon>Euarchontoglires</taxon>
        <taxon>Glires</taxon>
        <taxon>Rodentia</taxon>
        <taxon>Myomorpha</taxon>
        <taxon>Muroidea</taxon>
        <taxon>Muridae</taxon>
        <taxon>Murinae</taxon>
        <taxon>Mus</taxon>
        <taxon>Mus</taxon>
    </lineage>
</organism>
<gene>
    <name evidence="2" type="primary">L115</name>
</gene>
<feature type="compositionally biased region" description="Low complexity" evidence="1">
    <location>
        <begin position="1"/>
        <end position="16"/>
    </location>
</feature>
<feature type="region of interest" description="Disordered" evidence="1">
    <location>
        <begin position="51"/>
        <end position="105"/>
    </location>
</feature>
<dbReference type="EMBL" id="AF362573">
    <property type="protein sequence ID" value="AAK70403.1"/>
    <property type="molecule type" value="mRNA"/>
</dbReference>
<evidence type="ECO:0000313" key="2">
    <source>
        <dbReference type="EMBL" id="AAK70403.1"/>
    </source>
</evidence>